<gene>
    <name evidence="2" type="ORF">ACFS29_16900</name>
</gene>
<comment type="caution">
    <text evidence="2">The sequence shown here is derived from an EMBL/GenBank/DDBJ whole genome shotgun (WGS) entry which is preliminary data.</text>
</comment>
<keyword evidence="3" id="KW-1185">Reference proteome</keyword>
<dbReference type="PROSITE" id="PS51257">
    <property type="entry name" value="PROKAR_LIPOPROTEIN"/>
    <property type="match status" value="1"/>
</dbReference>
<evidence type="ECO:0000256" key="1">
    <source>
        <dbReference type="SAM" id="SignalP"/>
    </source>
</evidence>
<evidence type="ECO:0000313" key="3">
    <source>
        <dbReference type="Proteomes" id="UP001597548"/>
    </source>
</evidence>
<dbReference type="EMBL" id="JBHUOS010000014">
    <property type="protein sequence ID" value="MFD2917335.1"/>
    <property type="molecule type" value="Genomic_DNA"/>
</dbReference>
<protein>
    <recommendedName>
        <fullName evidence="4">Lipoprotein</fullName>
    </recommendedName>
</protein>
<feature type="chain" id="PRO_5046637394" description="Lipoprotein" evidence="1">
    <location>
        <begin position="22"/>
        <end position="210"/>
    </location>
</feature>
<accession>A0ABW5ZYP8</accession>
<evidence type="ECO:0000313" key="2">
    <source>
        <dbReference type="EMBL" id="MFD2917335.1"/>
    </source>
</evidence>
<feature type="signal peptide" evidence="1">
    <location>
        <begin position="1"/>
        <end position="21"/>
    </location>
</feature>
<name>A0ABW5ZYP8_9FLAO</name>
<keyword evidence="1" id="KW-0732">Signal</keyword>
<evidence type="ECO:0008006" key="4">
    <source>
        <dbReference type="Google" id="ProtNLM"/>
    </source>
</evidence>
<organism evidence="2 3">
    <name type="scientific">Psychroserpens luteus</name>
    <dbReference type="NCBI Taxonomy" id="1434066"/>
    <lineage>
        <taxon>Bacteria</taxon>
        <taxon>Pseudomonadati</taxon>
        <taxon>Bacteroidota</taxon>
        <taxon>Flavobacteriia</taxon>
        <taxon>Flavobacteriales</taxon>
        <taxon>Flavobacteriaceae</taxon>
        <taxon>Psychroserpens</taxon>
    </lineage>
</organism>
<reference evidence="3" key="1">
    <citation type="journal article" date="2019" name="Int. J. Syst. Evol. Microbiol.">
        <title>The Global Catalogue of Microorganisms (GCM) 10K type strain sequencing project: providing services to taxonomists for standard genome sequencing and annotation.</title>
        <authorList>
            <consortium name="The Broad Institute Genomics Platform"/>
            <consortium name="The Broad Institute Genome Sequencing Center for Infectious Disease"/>
            <person name="Wu L."/>
            <person name="Ma J."/>
        </authorList>
    </citation>
    <scope>NUCLEOTIDE SEQUENCE [LARGE SCALE GENOMIC DNA]</scope>
    <source>
        <strain evidence="3">KCTC 32514</strain>
    </source>
</reference>
<proteinExistence type="predicted"/>
<sequence length="210" mass="24803">MIRFLKVFCFVLIITVFLSCSENTEKEISETKITKDIQLEFLSAISKDTTQIFSDFYSNAYVFEKKFTNTQLPITKDKKTRWFSQVELISKYLNTKDTIFVHDQIQLNPLNMDDLVKAGFKTVDYDRLISRSFIEDSLIEKKLVSQDSLDAIFNLIEKHNYIQILKPIFNKTLDLAYIQVDYKEFSGKSMIYKKTNKGWIFNLEISSWMR</sequence>
<dbReference type="RefSeq" id="WP_194508972.1">
    <property type="nucleotide sequence ID" value="NZ_JADILU010000006.1"/>
</dbReference>
<dbReference type="Proteomes" id="UP001597548">
    <property type="component" value="Unassembled WGS sequence"/>
</dbReference>